<keyword evidence="1" id="KW-0472">Membrane</keyword>
<proteinExistence type="predicted"/>
<protein>
    <submittedName>
        <fullName evidence="2">Uncharacterized protein</fullName>
    </submittedName>
</protein>
<dbReference type="AlphaFoldDB" id="A0A8H6IG31"/>
<evidence type="ECO:0000256" key="1">
    <source>
        <dbReference type="SAM" id="Phobius"/>
    </source>
</evidence>
<reference evidence="2 3" key="1">
    <citation type="submission" date="2020-07" db="EMBL/GenBank/DDBJ databases">
        <title>Comparative genomics of pyrophilous fungi reveals a link between fire events and developmental genes.</title>
        <authorList>
            <consortium name="DOE Joint Genome Institute"/>
            <person name="Steindorff A.S."/>
            <person name="Carver A."/>
            <person name="Calhoun S."/>
            <person name="Stillman K."/>
            <person name="Liu H."/>
            <person name="Lipzen A."/>
            <person name="Pangilinan J."/>
            <person name="Labutti K."/>
            <person name="Bruns T.D."/>
            <person name="Grigoriev I.V."/>
        </authorList>
    </citation>
    <scope>NUCLEOTIDE SEQUENCE [LARGE SCALE GENOMIC DNA]</scope>
    <source>
        <strain evidence="2 3">CBS 144469</strain>
    </source>
</reference>
<organism evidence="2 3">
    <name type="scientific">Ephemerocybe angulata</name>
    <dbReference type="NCBI Taxonomy" id="980116"/>
    <lineage>
        <taxon>Eukaryota</taxon>
        <taxon>Fungi</taxon>
        <taxon>Dikarya</taxon>
        <taxon>Basidiomycota</taxon>
        <taxon>Agaricomycotina</taxon>
        <taxon>Agaricomycetes</taxon>
        <taxon>Agaricomycetidae</taxon>
        <taxon>Agaricales</taxon>
        <taxon>Agaricineae</taxon>
        <taxon>Psathyrellaceae</taxon>
        <taxon>Ephemerocybe</taxon>
    </lineage>
</organism>
<evidence type="ECO:0000313" key="2">
    <source>
        <dbReference type="EMBL" id="KAF6763799.1"/>
    </source>
</evidence>
<dbReference type="Proteomes" id="UP000521943">
    <property type="component" value="Unassembled WGS sequence"/>
</dbReference>
<feature type="transmembrane region" description="Helical" evidence="1">
    <location>
        <begin position="53"/>
        <end position="70"/>
    </location>
</feature>
<keyword evidence="3" id="KW-1185">Reference proteome</keyword>
<comment type="caution">
    <text evidence="2">The sequence shown here is derived from an EMBL/GenBank/DDBJ whole genome shotgun (WGS) entry which is preliminary data.</text>
</comment>
<keyword evidence="1" id="KW-1133">Transmembrane helix</keyword>
<name>A0A8H6IG31_9AGAR</name>
<keyword evidence="1" id="KW-0812">Transmembrane</keyword>
<sequence>MPDTLPWLVQLSRVTETKLIANSKPDLSALQLGQTKPCDTLLVKAQVPPDSDVGLGLAFLQTLVVVRFYLDQGAKDVLVLVSVFIAGQDGLGFVVHTGLFEVFQSRINVLAPHILKSVDVLERDLAGTKLLLLSGGLDEPGEERAVVNEGRPEGCIPGDIFGDRRTGLSTIDS</sequence>
<accession>A0A8H6IG31</accession>
<evidence type="ECO:0000313" key="3">
    <source>
        <dbReference type="Proteomes" id="UP000521943"/>
    </source>
</evidence>
<feature type="transmembrane region" description="Helical" evidence="1">
    <location>
        <begin position="77"/>
        <end position="100"/>
    </location>
</feature>
<dbReference type="EMBL" id="JACGCI010000005">
    <property type="protein sequence ID" value="KAF6763799.1"/>
    <property type="molecule type" value="Genomic_DNA"/>
</dbReference>
<gene>
    <name evidence="2" type="ORF">DFP72DRAFT_483599</name>
</gene>